<keyword evidence="3 10" id="KW-0808">Transferase</keyword>
<sequence>MAQPAPAPAPVPAPGPARPEPVATSEQPTRTATSSAPVRRVFPSISWPTRYSSLVLVTDLAAILLATATALLLSLPSADQARPRAYVVGLVLVTLWLASLAAERSRDRRIVGIGVEEYGRVWRATWHVFAAVALAAYVAEVDLPREYVAVAIPLGTALLLVGRYGARVYLKRLRRRGRALSRIVLTGSRSGVAELAREIAARPLAGYVVVGACVPDGDPLEGEWLGDVPVLGDVLDVPHTVTRVRADAVAVVGADHINSSVVRDIGYRLESTGTDLIVAPGLVDVAGPRMVLSPAEGLSLVHVDAPQFTGVRYVVKAVLDWVVSLAIVLLLSVPMLVIALVIRLTSAGPALYRQERVGRDGKTFRMIKFRSMRVGADAERAVLEGENEGNGVLFKLKDDPRVTPFGRVLRRYSLDELPQLFNVLRGEMSLVGPRPPLPSEVALYDGYAPRRMLVKPGLTGLWQVSGRSDLSWDEGLRKDLYYVENWTIAGDLLILLRTARAVFAHEGAY</sequence>
<feature type="domain" description="Bacterial sugar transferase" evidence="9">
    <location>
        <begin position="316"/>
        <end position="503"/>
    </location>
</feature>
<feature type="compositionally biased region" description="Pro residues" evidence="7">
    <location>
        <begin position="1"/>
        <end position="19"/>
    </location>
</feature>
<evidence type="ECO:0000256" key="5">
    <source>
        <dbReference type="ARBA" id="ARBA00022989"/>
    </source>
</evidence>
<feature type="transmembrane region" description="Helical" evidence="8">
    <location>
        <begin position="85"/>
        <end position="103"/>
    </location>
</feature>
<proteinExistence type="inferred from homology"/>
<evidence type="ECO:0000256" key="3">
    <source>
        <dbReference type="ARBA" id="ARBA00022679"/>
    </source>
</evidence>
<dbReference type="RefSeq" id="WP_168447723.1">
    <property type="nucleotide sequence ID" value="NZ_JAAXOW010000003.1"/>
</dbReference>
<comment type="similarity">
    <text evidence="2">Belongs to the bacterial sugar transferase family.</text>
</comment>
<evidence type="ECO:0000256" key="8">
    <source>
        <dbReference type="SAM" id="Phobius"/>
    </source>
</evidence>
<dbReference type="GO" id="GO:0016780">
    <property type="term" value="F:phosphotransferase activity, for other substituted phosphate groups"/>
    <property type="evidence" value="ECO:0007669"/>
    <property type="project" value="TreeGrafter"/>
</dbReference>
<feature type="transmembrane region" description="Helical" evidence="8">
    <location>
        <begin position="54"/>
        <end position="73"/>
    </location>
</feature>
<dbReference type="EMBL" id="JAAXOW010000003">
    <property type="protein sequence ID" value="NKX93653.1"/>
    <property type="molecule type" value="Genomic_DNA"/>
</dbReference>
<protein>
    <submittedName>
        <fullName evidence="10">Sugar transferase</fullName>
    </submittedName>
</protein>
<dbReference type="NCBIfam" id="TIGR03025">
    <property type="entry name" value="EPS_sugtrans"/>
    <property type="match status" value="1"/>
</dbReference>
<comment type="subcellular location">
    <subcellularLocation>
        <location evidence="1">Membrane</location>
        <topology evidence="1">Multi-pass membrane protein</topology>
    </subcellularLocation>
</comment>
<reference evidence="10 11" key="1">
    <citation type="submission" date="2020-04" db="EMBL/GenBank/DDBJ databases">
        <title>MicrobeNet Type strains.</title>
        <authorList>
            <person name="Nicholson A.C."/>
        </authorList>
    </citation>
    <scope>NUCLEOTIDE SEQUENCE [LARGE SCALE GENOMIC DNA]</scope>
    <source>
        <strain evidence="10 11">ATCC BAA-789</strain>
    </source>
</reference>
<feature type="region of interest" description="Disordered" evidence="7">
    <location>
        <begin position="1"/>
        <end position="35"/>
    </location>
</feature>
<dbReference type="PANTHER" id="PTHR30576:SF10">
    <property type="entry name" value="SLL5057 PROTEIN"/>
    <property type="match status" value="1"/>
</dbReference>
<dbReference type="InterPro" id="IPR003362">
    <property type="entry name" value="Bact_transf"/>
</dbReference>
<name>A0A9X5FKB0_9MICO</name>
<comment type="caution">
    <text evidence="10">The sequence shown here is derived from an EMBL/GenBank/DDBJ whole genome shotgun (WGS) entry which is preliminary data.</text>
</comment>
<feature type="transmembrane region" description="Helical" evidence="8">
    <location>
        <begin position="147"/>
        <end position="166"/>
    </location>
</feature>
<evidence type="ECO:0000256" key="2">
    <source>
        <dbReference type="ARBA" id="ARBA00006464"/>
    </source>
</evidence>
<dbReference type="AlphaFoldDB" id="A0A9X5FKB0"/>
<evidence type="ECO:0000259" key="9">
    <source>
        <dbReference type="Pfam" id="PF02397"/>
    </source>
</evidence>
<dbReference type="GO" id="GO:0016020">
    <property type="term" value="C:membrane"/>
    <property type="evidence" value="ECO:0007669"/>
    <property type="project" value="UniProtKB-SubCell"/>
</dbReference>
<evidence type="ECO:0000256" key="7">
    <source>
        <dbReference type="SAM" id="MobiDB-lite"/>
    </source>
</evidence>
<dbReference type="PANTHER" id="PTHR30576">
    <property type="entry name" value="COLANIC BIOSYNTHESIS UDP-GLUCOSE LIPID CARRIER TRANSFERASE"/>
    <property type="match status" value="1"/>
</dbReference>
<feature type="transmembrane region" description="Helical" evidence="8">
    <location>
        <begin position="124"/>
        <end position="141"/>
    </location>
</feature>
<dbReference type="InterPro" id="IPR017475">
    <property type="entry name" value="EPS_sugar_tfrase"/>
</dbReference>
<dbReference type="Pfam" id="PF13727">
    <property type="entry name" value="CoA_binding_3"/>
    <property type="match status" value="1"/>
</dbReference>
<evidence type="ECO:0000313" key="10">
    <source>
        <dbReference type="EMBL" id="NKX93653.1"/>
    </source>
</evidence>
<feature type="transmembrane region" description="Helical" evidence="8">
    <location>
        <begin position="318"/>
        <end position="342"/>
    </location>
</feature>
<keyword evidence="4 8" id="KW-0812">Transmembrane</keyword>
<dbReference type="Proteomes" id="UP000774283">
    <property type="component" value="Unassembled WGS sequence"/>
</dbReference>
<evidence type="ECO:0000256" key="4">
    <source>
        <dbReference type="ARBA" id="ARBA00022692"/>
    </source>
</evidence>
<accession>A0A9X5FKB0</accession>
<evidence type="ECO:0000256" key="1">
    <source>
        <dbReference type="ARBA" id="ARBA00004141"/>
    </source>
</evidence>
<feature type="compositionally biased region" description="Polar residues" evidence="7">
    <location>
        <begin position="24"/>
        <end position="35"/>
    </location>
</feature>
<evidence type="ECO:0000313" key="11">
    <source>
        <dbReference type="Proteomes" id="UP000774283"/>
    </source>
</evidence>
<evidence type="ECO:0000256" key="6">
    <source>
        <dbReference type="ARBA" id="ARBA00023136"/>
    </source>
</evidence>
<keyword evidence="6 8" id="KW-0472">Membrane</keyword>
<keyword evidence="11" id="KW-1185">Reference proteome</keyword>
<dbReference type="Pfam" id="PF02397">
    <property type="entry name" value="Bac_transf"/>
    <property type="match status" value="1"/>
</dbReference>
<organism evidence="10 11">
    <name type="scientific">Sanguibacter hominis ATCC BAA-789</name>
    <dbReference type="NCBI Taxonomy" id="1312740"/>
    <lineage>
        <taxon>Bacteria</taxon>
        <taxon>Bacillati</taxon>
        <taxon>Actinomycetota</taxon>
        <taxon>Actinomycetes</taxon>
        <taxon>Micrococcales</taxon>
        <taxon>Sanguibacteraceae</taxon>
        <taxon>Sanguibacter</taxon>
    </lineage>
</organism>
<keyword evidence="5 8" id="KW-1133">Transmembrane helix</keyword>
<gene>
    <name evidence="10" type="ORF">HF995_10295</name>
</gene>